<reference evidence="2" key="1">
    <citation type="submission" date="2020-05" db="EMBL/GenBank/DDBJ databases">
        <title>Phylogenomic resolution of chytrid fungi.</title>
        <authorList>
            <person name="Stajich J.E."/>
            <person name="Amses K."/>
            <person name="Simmons R."/>
            <person name="Seto K."/>
            <person name="Myers J."/>
            <person name="Bonds A."/>
            <person name="Quandt C.A."/>
            <person name="Barry K."/>
            <person name="Liu P."/>
            <person name="Grigoriev I."/>
            <person name="Longcore J.E."/>
            <person name="James T.Y."/>
        </authorList>
    </citation>
    <scope>NUCLEOTIDE SEQUENCE</scope>
    <source>
        <strain evidence="2">JEL0318</strain>
    </source>
</reference>
<keyword evidence="1" id="KW-0472">Membrane</keyword>
<comment type="caution">
    <text evidence="2">The sequence shown here is derived from an EMBL/GenBank/DDBJ whole genome shotgun (WGS) entry which is preliminary data.</text>
</comment>
<dbReference type="AlphaFoldDB" id="A0AAD5X1I0"/>
<dbReference type="PANTHER" id="PTHR36513:SF1">
    <property type="entry name" value="TRANSMEMBRANE PROTEIN"/>
    <property type="match status" value="1"/>
</dbReference>
<feature type="transmembrane region" description="Helical" evidence="1">
    <location>
        <begin position="156"/>
        <end position="181"/>
    </location>
</feature>
<feature type="transmembrane region" description="Helical" evidence="1">
    <location>
        <begin position="61"/>
        <end position="82"/>
    </location>
</feature>
<evidence type="ECO:0000313" key="3">
    <source>
        <dbReference type="Proteomes" id="UP001212841"/>
    </source>
</evidence>
<keyword evidence="3" id="KW-1185">Reference proteome</keyword>
<keyword evidence="1" id="KW-1133">Transmembrane helix</keyword>
<dbReference type="Proteomes" id="UP001212841">
    <property type="component" value="Unassembled WGS sequence"/>
</dbReference>
<organism evidence="2 3">
    <name type="scientific">Rhizophlyctis rosea</name>
    <dbReference type="NCBI Taxonomy" id="64517"/>
    <lineage>
        <taxon>Eukaryota</taxon>
        <taxon>Fungi</taxon>
        <taxon>Fungi incertae sedis</taxon>
        <taxon>Chytridiomycota</taxon>
        <taxon>Chytridiomycota incertae sedis</taxon>
        <taxon>Chytridiomycetes</taxon>
        <taxon>Rhizophlyctidales</taxon>
        <taxon>Rhizophlyctidaceae</taxon>
        <taxon>Rhizophlyctis</taxon>
    </lineage>
</organism>
<sequence>MTVYSAHLTEDQGPGLIAWDSETGEPAKCLDLGLTAAHMLMRSTLRRANGRYKRKAHKYQILGVAVTVFVFMSLIGAGITIISPQGGLAISVGQWSGLAVIAAVFILLLFVIKLSLTIQWYFYSLVLAVAILLILNKGQLSPQTDADPSTPLLSRIFTGPNLAVIVTLIVVHFVTLVATLVRRTLYPRLIKDITSEGAVKWWWIRPILIQPGTFQYTLYDPFTFSLKSRTFSYTGSVNSLGQPHGQGMWCDDAEDGEVTVGFWKDGVLEAPFRGREFGSGDSFCAIRVGVASCSGLEADEYGFWPRVREEVVYGVGGAECSVSG</sequence>
<dbReference type="PANTHER" id="PTHR36513">
    <property type="entry name" value="ABC TRANSMEMBRANE TYPE-1 DOMAIN-CONTAINING PROTEIN"/>
    <property type="match status" value="1"/>
</dbReference>
<evidence type="ECO:0000313" key="2">
    <source>
        <dbReference type="EMBL" id="KAJ3042434.1"/>
    </source>
</evidence>
<feature type="transmembrane region" description="Helical" evidence="1">
    <location>
        <begin position="118"/>
        <end position="136"/>
    </location>
</feature>
<evidence type="ECO:0000256" key="1">
    <source>
        <dbReference type="SAM" id="Phobius"/>
    </source>
</evidence>
<protein>
    <submittedName>
        <fullName evidence="2">Uncharacterized protein</fullName>
    </submittedName>
</protein>
<dbReference type="EMBL" id="JADGJD010001421">
    <property type="protein sequence ID" value="KAJ3042434.1"/>
    <property type="molecule type" value="Genomic_DNA"/>
</dbReference>
<feature type="transmembrane region" description="Helical" evidence="1">
    <location>
        <begin position="88"/>
        <end position="111"/>
    </location>
</feature>
<gene>
    <name evidence="2" type="ORF">HK097_002031</name>
</gene>
<keyword evidence="1" id="KW-0812">Transmembrane</keyword>
<proteinExistence type="predicted"/>
<accession>A0AAD5X1I0</accession>
<name>A0AAD5X1I0_9FUNG</name>